<accession>A0A8J8GFZ6</accession>
<reference evidence="1" key="1">
    <citation type="submission" date="2020-06" db="EMBL/GenBank/DDBJ databases">
        <title>A novel thermopfilic bacterium from Erzurum, Turkey.</title>
        <authorList>
            <person name="Adiguzel A."/>
            <person name="Ay H."/>
            <person name="Baltaci M.O."/>
        </authorList>
    </citation>
    <scope>NUCLEOTIDE SEQUENCE</scope>
    <source>
        <strain evidence="1">P2</strain>
    </source>
</reference>
<gene>
    <name evidence="1" type="ORF">HR057_07990</name>
</gene>
<evidence type="ECO:0000313" key="2">
    <source>
        <dbReference type="Proteomes" id="UP000625804"/>
    </source>
</evidence>
<dbReference type="Proteomes" id="UP000625804">
    <property type="component" value="Unassembled WGS sequence"/>
</dbReference>
<sequence>MTDYSFDEVVYIDLCVTKLPDNKFIAGADFKKRDENGKHHTFKVASLYIDNDDIDSNNKAIVHVLFILLDEIPPGTKLVKIKGNNSAFYKRRQLEGKIVRKMAENDFKVTVWHKRDLLNKNHNIALLVNDALKRKSSVIADV</sequence>
<evidence type="ECO:0000313" key="1">
    <source>
        <dbReference type="EMBL" id="NSL51708.1"/>
    </source>
</evidence>
<dbReference type="AlphaFoldDB" id="A0A8J8GFZ6"/>
<protein>
    <submittedName>
        <fullName evidence="1">Uncharacterized protein</fullName>
    </submittedName>
</protein>
<name>A0A8J8GFZ6_9BACI</name>
<comment type="caution">
    <text evidence="1">The sequence shown here is derived from an EMBL/GenBank/DDBJ whole genome shotgun (WGS) entry which is preliminary data.</text>
</comment>
<dbReference type="RefSeq" id="WP_173730909.1">
    <property type="nucleotide sequence ID" value="NZ_JABTTE010000008.1"/>
</dbReference>
<dbReference type="EMBL" id="JABTTE010000008">
    <property type="protein sequence ID" value="NSL51708.1"/>
    <property type="molecule type" value="Genomic_DNA"/>
</dbReference>
<proteinExistence type="predicted"/>
<organism evidence="1 2">
    <name type="scientific">Calidifontibacillus erzurumensis</name>
    <dbReference type="NCBI Taxonomy" id="2741433"/>
    <lineage>
        <taxon>Bacteria</taxon>
        <taxon>Bacillati</taxon>
        <taxon>Bacillota</taxon>
        <taxon>Bacilli</taxon>
        <taxon>Bacillales</taxon>
        <taxon>Bacillaceae</taxon>
        <taxon>Calidifontibacillus/Schinkia group</taxon>
        <taxon>Calidifontibacillus</taxon>
    </lineage>
</organism>
<keyword evidence="2" id="KW-1185">Reference proteome</keyword>